<dbReference type="PANTHER" id="PTHR43124">
    <property type="entry name" value="PURINE EFFLUX PUMP PBUE"/>
    <property type="match status" value="1"/>
</dbReference>
<organism evidence="8 9">
    <name type="scientific">Ellagibacter isourolithinifaciens</name>
    <dbReference type="NCBI Taxonomy" id="2137581"/>
    <lineage>
        <taxon>Bacteria</taxon>
        <taxon>Bacillati</taxon>
        <taxon>Actinomycetota</taxon>
        <taxon>Coriobacteriia</taxon>
        <taxon>Eggerthellales</taxon>
        <taxon>Eggerthellaceae</taxon>
        <taxon>Ellagibacter</taxon>
    </lineage>
</organism>
<reference evidence="8 9" key="1">
    <citation type="submission" date="2019-09" db="EMBL/GenBank/DDBJ databases">
        <title>Whole genome shotgun sequencing (WGS) of Ellagibacter isourolithinifaciens DSM 104140(T) and Adlercreutzia muris DSM 29508(T).</title>
        <authorList>
            <person name="Stoll D.A."/>
            <person name="Danylec N."/>
            <person name="Huch M."/>
        </authorList>
    </citation>
    <scope>NUCLEOTIDE SEQUENCE [LARGE SCALE GENOMIC DNA]</scope>
    <source>
        <strain evidence="8 9">DSM 104140</strain>
    </source>
</reference>
<dbReference type="PANTHER" id="PTHR43124:SF3">
    <property type="entry name" value="CHLORAMPHENICOL EFFLUX PUMP RV0191"/>
    <property type="match status" value="1"/>
</dbReference>
<feature type="transmembrane region" description="Helical" evidence="6">
    <location>
        <begin position="29"/>
        <end position="47"/>
    </location>
</feature>
<evidence type="ECO:0000256" key="3">
    <source>
        <dbReference type="ARBA" id="ARBA00022692"/>
    </source>
</evidence>
<accession>A0A6N6NP40</accession>
<feature type="domain" description="Major facilitator superfamily (MFS) profile" evidence="7">
    <location>
        <begin position="36"/>
        <end position="434"/>
    </location>
</feature>
<feature type="transmembrane region" description="Helical" evidence="6">
    <location>
        <begin position="137"/>
        <end position="158"/>
    </location>
</feature>
<proteinExistence type="predicted"/>
<dbReference type="Gene3D" id="1.20.1250.20">
    <property type="entry name" value="MFS general substrate transporter like domains"/>
    <property type="match status" value="2"/>
</dbReference>
<keyword evidence="4 6" id="KW-1133">Transmembrane helix</keyword>
<dbReference type="InterPro" id="IPR050189">
    <property type="entry name" value="MFS_Efflux_Transporters"/>
</dbReference>
<dbReference type="EMBL" id="WAJR01000001">
    <property type="protein sequence ID" value="KAB1642854.1"/>
    <property type="molecule type" value="Genomic_DNA"/>
</dbReference>
<evidence type="ECO:0000256" key="6">
    <source>
        <dbReference type="SAM" id="Phobius"/>
    </source>
</evidence>
<feature type="transmembrane region" description="Helical" evidence="6">
    <location>
        <begin position="405"/>
        <end position="429"/>
    </location>
</feature>
<feature type="transmembrane region" description="Helical" evidence="6">
    <location>
        <begin position="318"/>
        <end position="335"/>
    </location>
</feature>
<dbReference type="AlphaFoldDB" id="A0A6N6NP40"/>
<feature type="transmembrane region" description="Helical" evidence="6">
    <location>
        <begin position="244"/>
        <end position="266"/>
    </location>
</feature>
<comment type="caution">
    <text evidence="8">The sequence shown here is derived from an EMBL/GenBank/DDBJ whole genome shotgun (WGS) entry which is preliminary data.</text>
</comment>
<dbReference type="OrthoDB" id="3170675at2"/>
<evidence type="ECO:0000313" key="9">
    <source>
        <dbReference type="Proteomes" id="UP000468668"/>
    </source>
</evidence>
<dbReference type="PROSITE" id="PS50850">
    <property type="entry name" value="MFS"/>
    <property type="match status" value="1"/>
</dbReference>
<protein>
    <submittedName>
        <fullName evidence="8">MFS transporter</fullName>
    </submittedName>
</protein>
<feature type="transmembrane region" description="Helical" evidence="6">
    <location>
        <begin position="75"/>
        <end position="99"/>
    </location>
</feature>
<gene>
    <name evidence="8" type="ORF">F8C90_00230</name>
</gene>
<feature type="transmembrane region" description="Helical" evidence="6">
    <location>
        <begin position="196"/>
        <end position="216"/>
    </location>
</feature>
<dbReference type="InterPro" id="IPR020846">
    <property type="entry name" value="MFS_dom"/>
</dbReference>
<evidence type="ECO:0000256" key="1">
    <source>
        <dbReference type="ARBA" id="ARBA00004651"/>
    </source>
</evidence>
<feature type="transmembrane region" description="Helical" evidence="6">
    <location>
        <begin position="373"/>
        <end position="393"/>
    </location>
</feature>
<dbReference type="RefSeq" id="WP_158048440.1">
    <property type="nucleotide sequence ID" value="NZ_WAJR01000001.1"/>
</dbReference>
<evidence type="ECO:0000256" key="2">
    <source>
        <dbReference type="ARBA" id="ARBA00022475"/>
    </source>
</evidence>
<keyword evidence="2" id="KW-1003">Cell membrane</keyword>
<dbReference type="InterPro" id="IPR011701">
    <property type="entry name" value="MFS"/>
</dbReference>
<keyword evidence="9" id="KW-1185">Reference proteome</keyword>
<feature type="transmembrane region" description="Helical" evidence="6">
    <location>
        <begin position="106"/>
        <end position="125"/>
    </location>
</feature>
<evidence type="ECO:0000259" key="7">
    <source>
        <dbReference type="PROSITE" id="PS50850"/>
    </source>
</evidence>
<dbReference type="Pfam" id="PF07690">
    <property type="entry name" value="MFS_1"/>
    <property type="match status" value="1"/>
</dbReference>
<dbReference type="GO" id="GO:0005886">
    <property type="term" value="C:plasma membrane"/>
    <property type="evidence" value="ECO:0007669"/>
    <property type="project" value="UniProtKB-SubCell"/>
</dbReference>
<keyword evidence="5 6" id="KW-0472">Membrane</keyword>
<comment type="subcellular location">
    <subcellularLocation>
        <location evidence="1">Cell membrane</location>
        <topology evidence="1">Multi-pass membrane protein</topology>
    </subcellularLocation>
</comment>
<evidence type="ECO:0000256" key="4">
    <source>
        <dbReference type="ARBA" id="ARBA00022989"/>
    </source>
</evidence>
<dbReference type="Proteomes" id="UP000468668">
    <property type="component" value="Unassembled WGS sequence"/>
</dbReference>
<feature type="transmembrane region" description="Helical" evidence="6">
    <location>
        <begin position="286"/>
        <end position="306"/>
    </location>
</feature>
<dbReference type="GO" id="GO:0022857">
    <property type="term" value="F:transmembrane transporter activity"/>
    <property type="evidence" value="ECO:0007669"/>
    <property type="project" value="InterPro"/>
</dbReference>
<dbReference type="GeneID" id="98656826"/>
<feature type="transmembrane region" description="Helical" evidence="6">
    <location>
        <begin position="165"/>
        <end position="184"/>
    </location>
</feature>
<evidence type="ECO:0000256" key="5">
    <source>
        <dbReference type="ARBA" id="ARBA00023136"/>
    </source>
</evidence>
<dbReference type="InterPro" id="IPR036259">
    <property type="entry name" value="MFS_trans_sf"/>
</dbReference>
<keyword evidence="3 6" id="KW-0812">Transmembrane</keyword>
<name>A0A6N6NP40_9ACTN</name>
<sequence>MEKDSAALKQPRPYAESDINRYEEKTPRYAWVIWIVTFLVSFAAPLGQFKLVNIPLYFIYVPNVSPAGGFMLDGAGFGMLMTCVSLIGIVLAFPAAFICRKLGLRWTITIATLGVIVGGLIPALAGTNITALYIGRFIEGLGIGLVGVSAPTLITLWFPDKTRGVMLGLWCCWVPLSITLDALVTPSIAAASGWQGVFWFVIIFATVALILFNIFYKVPGGEGASYNVESNFKECIVLLKNKDIWLLFIVFAVFIAGQTGIVNTYLPTFLQTSVETGGWGFTEQAAAMGLSVVTTIGLVANPAGGAITNRLPLKLKRIMPVLVAVIYLFCFYMMFQTENITLVWVGIVLMGLCAGIGGGGLRPLAPTIMNKSAMAATMGMAVLQFAQCIGNCFSPVYGGMIDAGYTYWDACLFTIIPLSVVMLIAAIFINPKPKGKPLSEEPENHR</sequence>
<dbReference type="SUPFAM" id="SSF103473">
    <property type="entry name" value="MFS general substrate transporter"/>
    <property type="match status" value="1"/>
</dbReference>
<evidence type="ECO:0000313" key="8">
    <source>
        <dbReference type="EMBL" id="KAB1642854.1"/>
    </source>
</evidence>
<feature type="transmembrane region" description="Helical" evidence="6">
    <location>
        <begin position="341"/>
        <end position="361"/>
    </location>
</feature>